<keyword evidence="2" id="KW-0808">Transferase</keyword>
<evidence type="ECO:0000256" key="6">
    <source>
        <dbReference type="ARBA" id="ARBA00023316"/>
    </source>
</evidence>
<accession>A0ABW7QMF3</accession>
<comment type="pathway">
    <text evidence="1 7">Cell wall biogenesis; peptidoglycan biosynthesis.</text>
</comment>
<dbReference type="PANTHER" id="PTHR30582">
    <property type="entry name" value="L,D-TRANSPEPTIDASE"/>
    <property type="match status" value="1"/>
</dbReference>
<keyword evidence="6 7" id="KW-0961">Cell wall biogenesis/degradation</keyword>
<feature type="active site" description="Proton donor/acceptor" evidence="7">
    <location>
        <position position="323"/>
    </location>
</feature>
<protein>
    <submittedName>
        <fullName evidence="10">Ig-like domain-containing protein</fullName>
    </submittedName>
</protein>
<evidence type="ECO:0000256" key="3">
    <source>
        <dbReference type="ARBA" id="ARBA00022960"/>
    </source>
</evidence>
<dbReference type="PANTHER" id="PTHR30582:SF2">
    <property type="entry name" value="L,D-TRANSPEPTIDASE YCIB-RELATED"/>
    <property type="match status" value="1"/>
</dbReference>
<dbReference type="InterPro" id="IPR050979">
    <property type="entry name" value="LD-transpeptidase"/>
</dbReference>
<feature type="active site" description="Nucleophile" evidence="7">
    <location>
        <position position="341"/>
    </location>
</feature>
<feature type="chain" id="PRO_5046166742" evidence="8">
    <location>
        <begin position="29"/>
        <end position="415"/>
    </location>
</feature>
<evidence type="ECO:0000259" key="9">
    <source>
        <dbReference type="PROSITE" id="PS52029"/>
    </source>
</evidence>
<dbReference type="InterPro" id="IPR005490">
    <property type="entry name" value="LD_TPept_cat_dom"/>
</dbReference>
<keyword evidence="5" id="KW-0012">Acyltransferase</keyword>
<evidence type="ECO:0000256" key="7">
    <source>
        <dbReference type="PROSITE-ProRule" id="PRU01373"/>
    </source>
</evidence>
<organism evidence="10 11">
    <name type="scientific">Streptomyces longisporoflavus</name>
    <dbReference type="NCBI Taxonomy" id="28044"/>
    <lineage>
        <taxon>Bacteria</taxon>
        <taxon>Bacillati</taxon>
        <taxon>Actinomycetota</taxon>
        <taxon>Actinomycetes</taxon>
        <taxon>Kitasatosporales</taxon>
        <taxon>Streptomycetaceae</taxon>
        <taxon>Streptomyces</taxon>
    </lineage>
</organism>
<dbReference type="Gene3D" id="2.60.40.3780">
    <property type="match status" value="1"/>
</dbReference>
<dbReference type="Pfam" id="PF03734">
    <property type="entry name" value="YkuD"/>
    <property type="match status" value="1"/>
</dbReference>
<dbReference type="SUPFAM" id="SSF141523">
    <property type="entry name" value="L,D-transpeptidase catalytic domain-like"/>
    <property type="match status" value="1"/>
</dbReference>
<gene>
    <name evidence="10" type="ORF">ACH4F9_11895</name>
</gene>
<sequence>MSHSPRIRTVLSCALLVSALGVGTTACGSSESHPLSAKPYDAAGQIAFNGPVGTQKADPDKPLEVTARGEGGRITDVTATDAQGRYLAGELTADGARWHSTAPLAAGARYTVRVSAEDEDGSPGRKILTFDTGAPSKKKRLDVTFGPDSGKYGVGQPVTAKLSAKVKDKQARAIVERALKVDTQPATQGAWHWVDSETLHYRPKEYWPTGASISVRSNLEGIKVRDRLWGGSAKPLKLTIGDRIEAVTDAGSHYMTVYRNGEEINSMPVTTGKPGYSTRNGVKVVLGKEYSVRMTSASIGASDFYDKMVYYATRVTDSGEYVHAAPWSVGSQGYANTSHGCTGMSTSDAAWFYETVRQGDIVKVINSAGADMDPFGNGFGDWNVGWKNWRDGSALLGGVKKGPTALDAARLRPQV</sequence>
<dbReference type="PROSITE" id="PS52029">
    <property type="entry name" value="LD_TPASE"/>
    <property type="match status" value="1"/>
</dbReference>
<dbReference type="Pfam" id="PF17964">
    <property type="entry name" value="Big_10"/>
    <property type="match status" value="1"/>
</dbReference>
<dbReference type="EMBL" id="JBIRGQ010000002">
    <property type="protein sequence ID" value="MFH8545689.1"/>
    <property type="molecule type" value="Genomic_DNA"/>
</dbReference>
<comment type="caution">
    <text evidence="10">The sequence shown here is derived from an EMBL/GenBank/DDBJ whole genome shotgun (WGS) entry which is preliminary data.</text>
</comment>
<feature type="signal peptide" evidence="8">
    <location>
        <begin position="1"/>
        <end position="28"/>
    </location>
</feature>
<keyword evidence="4 7" id="KW-0573">Peptidoglycan synthesis</keyword>
<feature type="domain" description="L,D-TPase catalytic" evidence="9">
    <location>
        <begin position="244"/>
        <end position="365"/>
    </location>
</feature>
<dbReference type="Proteomes" id="UP001610818">
    <property type="component" value="Unassembled WGS sequence"/>
</dbReference>
<dbReference type="InterPro" id="IPR038063">
    <property type="entry name" value="Transpep_catalytic_dom"/>
</dbReference>
<evidence type="ECO:0000256" key="8">
    <source>
        <dbReference type="SAM" id="SignalP"/>
    </source>
</evidence>
<evidence type="ECO:0000256" key="1">
    <source>
        <dbReference type="ARBA" id="ARBA00004752"/>
    </source>
</evidence>
<evidence type="ECO:0000256" key="5">
    <source>
        <dbReference type="ARBA" id="ARBA00023315"/>
    </source>
</evidence>
<keyword evidence="8" id="KW-0732">Signal</keyword>
<dbReference type="Gene3D" id="2.60.40.3710">
    <property type="match status" value="1"/>
</dbReference>
<proteinExistence type="predicted"/>
<evidence type="ECO:0000313" key="10">
    <source>
        <dbReference type="EMBL" id="MFH8545689.1"/>
    </source>
</evidence>
<dbReference type="PROSITE" id="PS51257">
    <property type="entry name" value="PROKAR_LIPOPROTEIN"/>
    <property type="match status" value="1"/>
</dbReference>
<keyword evidence="11" id="KW-1185">Reference proteome</keyword>
<dbReference type="InterPro" id="IPR041280">
    <property type="entry name" value="Big_10"/>
</dbReference>
<evidence type="ECO:0000256" key="4">
    <source>
        <dbReference type="ARBA" id="ARBA00022984"/>
    </source>
</evidence>
<dbReference type="CDD" id="cd16913">
    <property type="entry name" value="YkuD_like"/>
    <property type="match status" value="1"/>
</dbReference>
<evidence type="ECO:0000313" key="11">
    <source>
        <dbReference type="Proteomes" id="UP001610818"/>
    </source>
</evidence>
<name>A0ABW7QMF3_9ACTN</name>
<evidence type="ECO:0000256" key="2">
    <source>
        <dbReference type="ARBA" id="ARBA00022679"/>
    </source>
</evidence>
<dbReference type="RefSeq" id="WP_397710860.1">
    <property type="nucleotide sequence ID" value="NZ_JBIRGN010000002.1"/>
</dbReference>
<reference evidence="10 11" key="1">
    <citation type="submission" date="2024-10" db="EMBL/GenBank/DDBJ databases">
        <title>The Natural Products Discovery Center: Release of the First 8490 Sequenced Strains for Exploring Actinobacteria Biosynthetic Diversity.</title>
        <authorList>
            <person name="Kalkreuter E."/>
            <person name="Kautsar S.A."/>
            <person name="Yang D."/>
            <person name="Bader C.D."/>
            <person name="Teijaro C.N."/>
            <person name="Fluegel L."/>
            <person name="Davis C.M."/>
            <person name="Simpson J.R."/>
            <person name="Lauterbach L."/>
            <person name="Steele A.D."/>
            <person name="Gui C."/>
            <person name="Meng S."/>
            <person name="Li G."/>
            <person name="Viehrig K."/>
            <person name="Ye F."/>
            <person name="Su P."/>
            <person name="Kiefer A.F."/>
            <person name="Nichols A."/>
            <person name="Cepeda A.J."/>
            <person name="Yan W."/>
            <person name="Fan B."/>
            <person name="Jiang Y."/>
            <person name="Adhikari A."/>
            <person name="Zheng C.-J."/>
            <person name="Schuster L."/>
            <person name="Cowan T.M."/>
            <person name="Smanski M.J."/>
            <person name="Chevrette M.G."/>
            <person name="De Carvalho L.P.S."/>
            <person name="Shen B."/>
        </authorList>
    </citation>
    <scope>NUCLEOTIDE SEQUENCE [LARGE SCALE GENOMIC DNA]</scope>
    <source>
        <strain evidence="10 11">NPDC017990</strain>
    </source>
</reference>
<dbReference type="Gene3D" id="2.40.440.10">
    <property type="entry name" value="L,D-transpeptidase catalytic domain-like"/>
    <property type="match status" value="1"/>
</dbReference>
<keyword evidence="3 7" id="KW-0133">Cell shape</keyword>